<dbReference type="EMBL" id="JBEVYD010000005">
    <property type="protein sequence ID" value="KAL3232097.1"/>
    <property type="molecule type" value="Genomic_DNA"/>
</dbReference>
<dbReference type="Pfam" id="PF07247">
    <property type="entry name" value="AATase"/>
    <property type="match status" value="1"/>
</dbReference>
<dbReference type="PANTHER" id="PTHR28037:SF1">
    <property type="entry name" value="ALCOHOL O-ACETYLTRANSFERASE 1-RELATED"/>
    <property type="match status" value="1"/>
</dbReference>
<reference evidence="1 2" key="1">
    <citation type="submission" date="2024-05" db="EMBL/GenBank/DDBJ databases">
        <title>Long read based assembly of the Candida bracarensis genome reveals expanded adhesin content.</title>
        <authorList>
            <person name="Marcet-Houben M."/>
            <person name="Ksiezopolska E."/>
            <person name="Gabaldon T."/>
        </authorList>
    </citation>
    <scope>NUCLEOTIDE SEQUENCE [LARGE SCALE GENOMIC DNA]</scope>
    <source>
        <strain evidence="1 2">CBM6</strain>
    </source>
</reference>
<dbReference type="PANTHER" id="PTHR28037">
    <property type="entry name" value="ALCOHOL O-ACETYLTRANSFERASE 1-RELATED"/>
    <property type="match status" value="1"/>
</dbReference>
<sequence length="560" mass="64843">MAPNTSSLVEEERLLQNAKVEKGVELVEEAMISRGHARRMGHLENYFSIMQRQRMYTNFNMYAELSTEITRDELSIAIRNILLKHPIMMQSVIPKKYPDWEDYYTSDEYYNTPFPENDYLRVITNKVKLSDIIINDQTEDYGELIQLILDEYKKNNYVFDAYMQELIGNVIVPMGNPNKPNWRLLCLPTDSTTGNKWKRFVYISNHICSDAISSVNLFQDIAQEVTKLNDATPVYKDDVIVDYGQDCEKIGKLPVPITERIEYRPPLSKLPKIMAASFMKTLLNFKSNALETRRNEEYSVEKDIPEAQMGDVCFDEILNYKPEEVRIIRDKIKHNVHGKCTVTPFIQACFFAAMHQCGKLFGQKQGFKDRWLEWGVDMAIPSSTRRYLPEDPEIRDMYKYGSNVGGLHYLFLISSMNIKSEEKQKFWSLVEYYHDVLVESHNNGGQTVGLGTLMLDVIIEKKNVDKLIMDEYLYQKRGGVILSNAGYFHQDPEQRVHVTNFIFGQRPGALKFSFGVNIVSTNISGMNLNVGMVRHTLKDRKEFSLFIQTLDNIIRTFAGL</sequence>
<gene>
    <name evidence="1" type="ORF">RNJ44_04013</name>
</gene>
<keyword evidence="2" id="KW-1185">Reference proteome</keyword>
<dbReference type="InterPro" id="IPR010828">
    <property type="entry name" value="Atf2/Sli1-like"/>
</dbReference>
<dbReference type="InterPro" id="IPR052058">
    <property type="entry name" value="Alcohol_O-acetyltransferase"/>
</dbReference>
<organism evidence="1 2">
    <name type="scientific">Nakaseomyces bracarensis</name>
    <dbReference type="NCBI Taxonomy" id="273131"/>
    <lineage>
        <taxon>Eukaryota</taxon>
        <taxon>Fungi</taxon>
        <taxon>Dikarya</taxon>
        <taxon>Ascomycota</taxon>
        <taxon>Saccharomycotina</taxon>
        <taxon>Saccharomycetes</taxon>
        <taxon>Saccharomycetales</taxon>
        <taxon>Saccharomycetaceae</taxon>
        <taxon>Nakaseomyces</taxon>
    </lineage>
</organism>
<dbReference type="Proteomes" id="UP001623330">
    <property type="component" value="Unassembled WGS sequence"/>
</dbReference>
<proteinExistence type="predicted"/>
<evidence type="ECO:0000313" key="1">
    <source>
        <dbReference type="EMBL" id="KAL3232097.1"/>
    </source>
</evidence>
<comment type="caution">
    <text evidence="1">The sequence shown here is derived from an EMBL/GenBank/DDBJ whole genome shotgun (WGS) entry which is preliminary data.</text>
</comment>
<evidence type="ECO:0000313" key="2">
    <source>
        <dbReference type="Proteomes" id="UP001623330"/>
    </source>
</evidence>
<protein>
    <submittedName>
        <fullName evidence="1">Alcohol O-acetyltransferase 2</fullName>
    </submittedName>
</protein>
<accession>A0ABR4NTX2</accession>
<name>A0ABR4NTX2_9SACH</name>